<evidence type="ECO:0000256" key="9">
    <source>
        <dbReference type="ARBA" id="ARBA00023299"/>
    </source>
</evidence>
<dbReference type="InterPro" id="IPR022278">
    <property type="entry name" value="Pser_aminoTfrase"/>
</dbReference>
<comment type="similarity">
    <text evidence="3 12">Belongs to the class-V pyridoxal-phosphate-dependent aminotransferase family. SerC subfamily.</text>
</comment>
<dbReference type="HAMAP" id="MF_00160">
    <property type="entry name" value="SerC_aminotrans_5"/>
    <property type="match status" value="1"/>
</dbReference>
<keyword evidence="9 12" id="KW-0718">Serine biosynthesis</keyword>
<keyword evidence="5 12" id="KW-0028">Amino-acid biosynthesis</keyword>
<dbReference type="PROSITE" id="PS00595">
    <property type="entry name" value="AA_TRANSFER_CLASS_5"/>
    <property type="match status" value="1"/>
</dbReference>
<comment type="cofactor">
    <cofactor evidence="12">
        <name>pyridoxal 5'-phosphate</name>
        <dbReference type="ChEBI" id="CHEBI:597326"/>
    </cofactor>
    <text evidence="12">Binds 1 pyridoxal phosphate per subunit.</text>
</comment>
<dbReference type="UniPathway" id="UPA00244">
    <property type="reaction ID" value="UER00311"/>
</dbReference>
<comment type="caution">
    <text evidence="12">Lacks conserved residue(s) required for the propagation of feature annotation.</text>
</comment>
<evidence type="ECO:0000256" key="5">
    <source>
        <dbReference type="ARBA" id="ARBA00022605"/>
    </source>
</evidence>
<dbReference type="GO" id="GO:0008615">
    <property type="term" value="P:pyridoxine biosynthetic process"/>
    <property type="evidence" value="ECO:0007669"/>
    <property type="project" value="UniProtKB-UniRule"/>
</dbReference>
<evidence type="ECO:0000256" key="1">
    <source>
        <dbReference type="ARBA" id="ARBA00004915"/>
    </source>
</evidence>
<evidence type="ECO:0000256" key="6">
    <source>
        <dbReference type="ARBA" id="ARBA00022679"/>
    </source>
</evidence>
<dbReference type="Gene3D" id="3.40.640.10">
    <property type="entry name" value="Type I PLP-dependent aspartate aminotransferase-like (Major domain)"/>
    <property type="match status" value="1"/>
</dbReference>
<dbReference type="SUPFAM" id="SSF53383">
    <property type="entry name" value="PLP-dependent transferases"/>
    <property type="match status" value="1"/>
</dbReference>
<protein>
    <recommendedName>
        <fullName evidence="12">Phosphoserine aminotransferase</fullName>
        <ecNumber evidence="12">2.6.1.52</ecNumber>
    </recommendedName>
    <alternativeName>
        <fullName evidence="12">Phosphohydroxythreonine aminotransferase</fullName>
        <shortName evidence="12">PSAT</shortName>
    </alternativeName>
</protein>
<dbReference type="NCBIfam" id="NF003764">
    <property type="entry name" value="PRK05355.1"/>
    <property type="match status" value="1"/>
</dbReference>
<dbReference type="InterPro" id="IPR015424">
    <property type="entry name" value="PyrdxlP-dep_Trfase"/>
</dbReference>
<keyword evidence="8 12" id="KW-0664">Pyridoxine biosynthesis</keyword>
<dbReference type="PANTHER" id="PTHR43247">
    <property type="entry name" value="PHOSPHOSERINE AMINOTRANSFERASE"/>
    <property type="match status" value="1"/>
</dbReference>
<name>A0A1H3ZHK7_9FLAO</name>
<dbReference type="GO" id="GO:0004648">
    <property type="term" value="F:O-phospho-L-serine:2-oxoglutarate aminotransferase activity"/>
    <property type="evidence" value="ECO:0007669"/>
    <property type="project" value="UniProtKB-UniRule"/>
</dbReference>
<dbReference type="FunFam" id="3.90.1150.10:FF:000006">
    <property type="entry name" value="Phosphoserine aminotransferase"/>
    <property type="match status" value="1"/>
</dbReference>
<evidence type="ECO:0000256" key="8">
    <source>
        <dbReference type="ARBA" id="ARBA00023096"/>
    </source>
</evidence>
<dbReference type="PIRSF" id="PIRSF000525">
    <property type="entry name" value="SerC"/>
    <property type="match status" value="1"/>
</dbReference>
<dbReference type="Proteomes" id="UP000198820">
    <property type="component" value="Unassembled WGS sequence"/>
</dbReference>
<feature type="binding site" evidence="12">
    <location>
        <begin position="77"/>
        <end position="78"/>
    </location>
    <ligand>
        <name>pyridoxal 5'-phosphate</name>
        <dbReference type="ChEBI" id="CHEBI:597326"/>
    </ligand>
</feature>
<comment type="catalytic activity">
    <reaction evidence="10 12">
        <text>4-(phosphooxy)-L-threonine + 2-oxoglutarate = (R)-3-hydroxy-2-oxo-4-phosphooxybutanoate + L-glutamate</text>
        <dbReference type="Rhea" id="RHEA:16573"/>
        <dbReference type="ChEBI" id="CHEBI:16810"/>
        <dbReference type="ChEBI" id="CHEBI:29985"/>
        <dbReference type="ChEBI" id="CHEBI:58452"/>
        <dbReference type="ChEBI" id="CHEBI:58538"/>
        <dbReference type="EC" id="2.6.1.52"/>
    </reaction>
</comment>
<dbReference type="PANTHER" id="PTHR43247:SF1">
    <property type="entry name" value="PHOSPHOSERINE AMINOTRANSFERASE"/>
    <property type="match status" value="1"/>
</dbReference>
<feature type="binding site" evidence="12">
    <location>
        <position position="101"/>
    </location>
    <ligand>
        <name>pyridoxal 5'-phosphate</name>
        <dbReference type="ChEBI" id="CHEBI:597326"/>
    </ligand>
</feature>
<accession>A0A1H3ZHK7</accession>
<keyword evidence="12" id="KW-0963">Cytoplasm</keyword>
<dbReference type="EMBL" id="FNQF01000004">
    <property type="protein sequence ID" value="SEA23038.1"/>
    <property type="molecule type" value="Genomic_DNA"/>
</dbReference>
<dbReference type="Gene3D" id="3.90.1150.10">
    <property type="entry name" value="Aspartate Aminotransferase, domain 1"/>
    <property type="match status" value="1"/>
</dbReference>
<dbReference type="AlphaFoldDB" id="A0A1H3ZHK7"/>
<feature type="binding site" evidence="12">
    <location>
        <position position="149"/>
    </location>
    <ligand>
        <name>pyridoxal 5'-phosphate</name>
        <dbReference type="ChEBI" id="CHEBI:597326"/>
    </ligand>
</feature>
<evidence type="ECO:0000313" key="15">
    <source>
        <dbReference type="Proteomes" id="UP000198820"/>
    </source>
</evidence>
<dbReference type="InterPro" id="IPR000192">
    <property type="entry name" value="Aminotrans_V_dom"/>
</dbReference>
<keyword evidence="7 12" id="KW-0663">Pyridoxal phosphate</keyword>
<comment type="catalytic activity">
    <reaction evidence="11 12">
        <text>O-phospho-L-serine + 2-oxoglutarate = 3-phosphooxypyruvate + L-glutamate</text>
        <dbReference type="Rhea" id="RHEA:14329"/>
        <dbReference type="ChEBI" id="CHEBI:16810"/>
        <dbReference type="ChEBI" id="CHEBI:18110"/>
        <dbReference type="ChEBI" id="CHEBI:29985"/>
        <dbReference type="ChEBI" id="CHEBI:57524"/>
        <dbReference type="EC" id="2.6.1.52"/>
    </reaction>
</comment>
<dbReference type="FunFam" id="3.40.640.10:FF:000010">
    <property type="entry name" value="Phosphoserine aminotransferase"/>
    <property type="match status" value="1"/>
</dbReference>
<feature type="binding site" evidence="12">
    <location>
        <position position="42"/>
    </location>
    <ligand>
        <name>L-glutamate</name>
        <dbReference type="ChEBI" id="CHEBI:29985"/>
    </ligand>
</feature>
<feature type="binding site" evidence="12">
    <location>
        <begin position="233"/>
        <end position="234"/>
    </location>
    <ligand>
        <name>pyridoxal 5'-phosphate</name>
        <dbReference type="ChEBI" id="CHEBI:597326"/>
    </ligand>
</feature>
<dbReference type="InterPro" id="IPR015422">
    <property type="entry name" value="PyrdxlP-dep_Trfase_small"/>
</dbReference>
<feature type="domain" description="Aminotransferase class V" evidence="13">
    <location>
        <begin position="6"/>
        <end position="343"/>
    </location>
</feature>
<feature type="binding site" evidence="12">
    <location>
        <position position="168"/>
    </location>
    <ligand>
        <name>pyridoxal 5'-phosphate</name>
        <dbReference type="ChEBI" id="CHEBI:597326"/>
    </ligand>
</feature>
<evidence type="ECO:0000256" key="10">
    <source>
        <dbReference type="ARBA" id="ARBA00047630"/>
    </source>
</evidence>
<evidence type="ECO:0000256" key="12">
    <source>
        <dbReference type="HAMAP-Rule" id="MF_00160"/>
    </source>
</evidence>
<dbReference type="UniPathway" id="UPA00135">
    <property type="reaction ID" value="UER00197"/>
</dbReference>
<comment type="pathway">
    <text evidence="1 12">Cofactor biosynthesis; pyridoxine 5'-phosphate biosynthesis; pyridoxine 5'-phosphate from D-erythrose 4-phosphate: step 3/5.</text>
</comment>
<evidence type="ECO:0000313" key="14">
    <source>
        <dbReference type="EMBL" id="SEA23038.1"/>
    </source>
</evidence>
<comment type="function">
    <text evidence="12">Catalyzes the reversible conversion of 3-phosphohydroxypyruvate to phosphoserine and of 3-hydroxy-2-oxo-4-phosphonooxybutanoate to phosphohydroxythreonine.</text>
</comment>
<gene>
    <name evidence="12" type="primary">serC</name>
    <name evidence="14" type="ORF">SAMN05421540_10477</name>
</gene>
<keyword evidence="15" id="KW-1185">Reference proteome</keyword>
<dbReference type="Pfam" id="PF00266">
    <property type="entry name" value="Aminotran_5"/>
    <property type="match status" value="1"/>
</dbReference>
<organism evidence="14 15">
    <name type="scientific">Psychroflexus halocasei</name>
    <dbReference type="NCBI Taxonomy" id="908615"/>
    <lineage>
        <taxon>Bacteria</taxon>
        <taxon>Pseudomonadati</taxon>
        <taxon>Bacteroidota</taxon>
        <taxon>Flavobacteriia</taxon>
        <taxon>Flavobacteriales</taxon>
        <taxon>Flavobacteriaceae</taxon>
        <taxon>Psychroflexus</taxon>
    </lineage>
</organism>
<feature type="modified residue" description="N6-(pyridoxal phosphate)lysine" evidence="12">
    <location>
        <position position="192"/>
    </location>
</feature>
<dbReference type="GO" id="GO:0030170">
    <property type="term" value="F:pyridoxal phosphate binding"/>
    <property type="evidence" value="ECO:0007669"/>
    <property type="project" value="UniProtKB-UniRule"/>
</dbReference>
<sequence length="358" mass="40418">MQRLHNFSAGPCTLPDEIFEKASQAVINFDGSGLSILETSHRSEAFTEVIQKAQSLALELSGLKNKNYYALFLHGGASFQFMMTAYNLLVNKAAFIETGRWSENAIAEAQYFGKTEIIASSKDKNHTYIPKKIQCPSDVDYLHFTSNNTIYGTQFKSFPQTEVPLVCDMSSDIFSRQIDFSQFDLIYAGAQKNIGPAGATLVLVKEDILGKVTRKIPSILDYQKQIKAKSVYNTSPVFSIYVSMLNLEWLVRQGGLKVIEKRNQEKAEMLYHEIDRNSLFKAYAKKQDRSMMNAVFTSVDSKFDEKFLNFANQHQISGIKGHRSLGGFRASMYNALGIESLEKLVNCMKEFEKNTNTI</sequence>
<comment type="subunit">
    <text evidence="12">Homodimer.</text>
</comment>
<dbReference type="EC" id="2.6.1.52" evidence="12"/>
<dbReference type="InterPro" id="IPR020578">
    <property type="entry name" value="Aminotrans_V_PyrdxlP_BS"/>
</dbReference>
<proteinExistence type="inferred from homology"/>
<dbReference type="GO" id="GO:0006564">
    <property type="term" value="P:L-serine biosynthetic process"/>
    <property type="evidence" value="ECO:0007669"/>
    <property type="project" value="UniProtKB-UniRule"/>
</dbReference>
<keyword evidence="4 12" id="KW-0032">Aminotransferase</keyword>
<evidence type="ECO:0000256" key="7">
    <source>
        <dbReference type="ARBA" id="ARBA00022898"/>
    </source>
</evidence>
<feature type="binding site" evidence="12">
    <location>
        <position position="191"/>
    </location>
    <ligand>
        <name>pyridoxal 5'-phosphate</name>
        <dbReference type="ChEBI" id="CHEBI:597326"/>
    </ligand>
</feature>
<dbReference type="RefSeq" id="WP_093241429.1">
    <property type="nucleotide sequence ID" value="NZ_FNQF01000004.1"/>
</dbReference>
<evidence type="ECO:0000256" key="2">
    <source>
        <dbReference type="ARBA" id="ARBA00005099"/>
    </source>
</evidence>
<comment type="pathway">
    <text evidence="2 12">Amino-acid biosynthesis; L-serine biosynthesis; L-serine from 3-phospho-D-glycerate: step 2/3.</text>
</comment>
<evidence type="ECO:0000256" key="3">
    <source>
        <dbReference type="ARBA" id="ARBA00006904"/>
    </source>
</evidence>
<comment type="subcellular location">
    <subcellularLocation>
        <location evidence="12">Cytoplasm</location>
    </subcellularLocation>
</comment>
<dbReference type="STRING" id="908615.SAMN05421540_10477"/>
<evidence type="ECO:0000256" key="4">
    <source>
        <dbReference type="ARBA" id="ARBA00022576"/>
    </source>
</evidence>
<dbReference type="InterPro" id="IPR015421">
    <property type="entry name" value="PyrdxlP-dep_Trfase_major"/>
</dbReference>
<reference evidence="14 15" key="1">
    <citation type="submission" date="2016-10" db="EMBL/GenBank/DDBJ databases">
        <authorList>
            <person name="de Groot N.N."/>
        </authorList>
    </citation>
    <scope>NUCLEOTIDE SEQUENCE [LARGE SCALE GENOMIC DNA]</scope>
    <source>
        <strain evidence="14 15">DSM 23581</strain>
    </source>
</reference>
<evidence type="ECO:0000259" key="13">
    <source>
        <dbReference type="Pfam" id="PF00266"/>
    </source>
</evidence>
<dbReference type="GO" id="GO:0005737">
    <property type="term" value="C:cytoplasm"/>
    <property type="evidence" value="ECO:0007669"/>
    <property type="project" value="UniProtKB-SubCell"/>
</dbReference>
<evidence type="ECO:0000256" key="11">
    <source>
        <dbReference type="ARBA" id="ARBA00049007"/>
    </source>
</evidence>
<keyword evidence="6 12" id="KW-0808">Transferase</keyword>